<keyword evidence="3" id="KW-1185">Reference proteome</keyword>
<evidence type="ECO:0000313" key="2">
    <source>
        <dbReference type="EMBL" id="KAF1938519.1"/>
    </source>
</evidence>
<dbReference type="EMBL" id="ML976102">
    <property type="protein sequence ID" value="KAF1938519.1"/>
    <property type="molecule type" value="Genomic_DNA"/>
</dbReference>
<proteinExistence type="predicted"/>
<name>A0A6A5SGK3_9PLEO</name>
<dbReference type="OrthoDB" id="10025010at2759"/>
<dbReference type="PANTHER" id="PTHR36453">
    <property type="entry name" value="SECRETED PROTEIN-RELATED"/>
    <property type="match status" value="1"/>
</dbReference>
<dbReference type="Gene3D" id="2.160.20.10">
    <property type="entry name" value="Single-stranded right-handed beta-helix, Pectin lyase-like"/>
    <property type="match status" value="1"/>
</dbReference>
<dbReference type="InterPro" id="IPR012334">
    <property type="entry name" value="Pectin_lyas_fold"/>
</dbReference>
<feature type="chain" id="PRO_5025604473" evidence="1">
    <location>
        <begin position="18"/>
        <end position="318"/>
    </location>
</feature>
<accession>A0A6A5SGK3</accession>
<feature type="signal peptide" evidence="1">
    <location>
        <begin position="1"/>
        <end position="17"/>
    </location>
</feature>
<keyword evidence="1" id="KW-0732">Signal</keyword>
<sequence>MKSNSILVCAALCNSLAIDLQFYVAPNSSDNNLGTSSSTAFQTLSRAHKAVRSQIATSMTETITVHTGSRMYTLSEPISFTVDDSGKGRRISGWTAGSNGVYSATVPVGIKSRNLYVNGQSSNYALRFINSFADRYAPVKSGGTRELFLKQHMWFNQLWGYDTADKPNADFSIWVQNLLALLTEGGQFYLDSGAGKVYYRLLAGENMNTIQAYLGVSETLVFGGSTKLRATNVSIKDEYFFQVIGNSITAGGFRADAHHYSDTRMLNSQLEISGNIFYNVSLLFRSIVSIVATYIENSAIALNDIYHTPYSAICISYS</sequence>
<dbReference type="Proteomes" id="UP000800038">
    <property type="component" value="Unassembled WGS sequence"/>
</dbReference>
<evidence type="ECO:0000256" key="1">
    <source>
        <dbReference type="SAM" id="SignalP"/>
    </source>
</evidence>
<dbReference type="AlphaFoldDB" id="A0A6A5SGK3"/>
<evidence type="ECO:0000313" key="3">
    <source>
        <dbReference type="Proteomes" id="UP000800038"/>
    </source>
</evidence>
<dbReference type="PANTHER" id="PTHR36453:SF2">
    <property type="entry name" value="APPLE DOMAIN-CONTAINING PROTEIN"/>
    <property type="match status" value="1"/>
</dbReference>
<organism evidence="2 3">
    <name type="scientific">Clathrospora elynae</name>
    <dbReference type="NCBI Taxonomy" id="706981"/>
    <lineage>
        <taxon>Eukaryota</taxon>
        <taxon>Fungi</taxon>
        <taxon>Dikarya</taxon>
        <taxon>Ascomycota</taxon>
        <taxon>Pezizomycotina</taxon>
        <taxon>Dothideomycetes</taxon>
        <taxon>Pleosporomycetidae</taxon>
        <taxon>Pleosporales</taxon>
        <taxon>Diademaceae</taxon>
        <taxon>Clathrospora</taxon>
    </lineage>
</organism>
<gene>
    <name evidence="2" type="ORF">EJ02DRAFT_437040</name>
</gene>
<protein>
    <submittedName>
        <fullName evidence="2">Uncharacterized protein</fullName>
    </submittedName>
</protein>
<reference evidence="2" key="1">
    <citation type="journal article" date="2020" name="Stud. Mycol.">
        <title>101 Dothideomycetes genomes: a test case for predicting lifestyles and emergence of pathogens.</title>
        <authorList>
            <person name="Haridas S."/>
            <person name="Albert R."/>
            <person name="Binder M."/>
            <person name="Bloem J."/>
            <person name="Labutti K."/>
            <person name="Salamov A."/>
            <person name="Andreopoulos B."/>
            <person name="Baker S."/>
            <person name="Barry K."/>
            <person name="Bills G."/>
            <person name="Bluhm B."/>
            <person name="Cannon C."/>
            <person name="Castanera R."/>
            <person name="Culley D."/>
            <person name="Daum C."/>
            <person name="Ezra D."/>
            <person name="Gonzalez J."/>
            <person name="Henrissat B."/>
            <person name="Kuo A."/>
            <person name="Liang C."/>
            <person name="Lipzen A."/>
            <person name="Lutzoni F."/>
            <person name="Magnuson J."/>
            <person name="Mondo S."/>
            <person name="Nolan M."/>
            <person name="Ohm R."/>
            <person name="Pangilinan J."/>
            <person name="Park H.-J."/>
            <person name="Ramirez L."/>
            <person name="Alfaro M."/>
            <person name="Sun H."/>
            <person name="Tritt A."/>
            <person name="Yoshinaga Y."/>
            <person name="Zwiers L.-H."/>
            <person name="Turgeon B."/>
            <person name="Goodwin S."/>
            <person name="Spatafora J."/>
            <person name="Crous P."/>
            <person name="Grigoriev I."/>
        </authorList>
    </citation>
    <scope>NUCLEOTIDE SEQUENCE</scope>
    <source>
        <strain evidence="2">CBS 161.51</strain>
    </source>
</reference>